<dbReference type="GO" id="GO:0035006">
    <property type="term" value="P:melanization defense response"/>
    <property type="evidence" value="ECO:0007669"/>
    <property type="project" value="UniProtKB-ARBA"/>
</dbReference>
<dbReference type="GO" id="GO:0001667">
    <property type="term" value="P:ameboidal-type cell migration"/>
    <property type="evidence" value="ECO:0007669"/>
    <property type="project" value="UniProtKB-ARBA"/>
</dbReference>
<gene>
    <name evidence="3" type="ORF">DSTB1V02_LOCUS298</name>
</gene>
<dbReference type="Proteomes" id="UP000677054">
    <property type="component" value="Unassembled WGS sequence"/>
</dbReference>
<dbReference type="AlphaFoldDB" id="A0A7R8WXZ6"/>
<dbReference type="PANTHER" id="PTHR24072">
    <property type="entry name" value="RHO FAMILY GTPASE"/>
    <property type="match status" value="1"/>
</dbReference>
<dbReference type="InterPro" id="IPR027417">
    <property type="entry name" value="P-loop_NTPase"/>
</dbReference>
<accession>A0A7R8WXZ6</accession>
<keyword evidence="2" id="KW-0342">GTP-binding</keyword>
<keyword evidence="1" id="KW-0547">Nucleotide-binding</keyword>
<keyword evidence="4" id="KW-1185">Reference proteome</keyword>
<dbReference type="SMART" id="SM00174">
    <property type="entry name" value="RHO"/>
    <property type="match status" value="1"/>
</dbReference>
<dbReference type="GO" id="GO:0022412">
    <property type="term" value="P:cellular process involved in reproduction in multicellular organism"/>
    <property type="evidence" value="ECO:0007669"/>
    <property type="project" value="UniProtKB-ARBA"/>
</dbReference>
<reference evidence="3" key="1">
    <citation type="submission" date="2020-11" db="EMBL/GenBank/DDBJ databases">
        <authorList>
            <person name="Tran Van P."/>
        </authorList>
    </citation>
    <scope>NUCLEOTIDE SEQUENCE</scope>
</reference>
<dbReference type="GO" id="GO:0007264">
    <property type="term" value="P:small GTPase-mediated signal transduction"/>
    <property type="evidence" value="ECO:0007669"/>
    <property type="project" value="InterPro"/>
</dbReference>
<name>A0A7R8WXZ6_9CRUS</name>
<dbReference type="GO" id="GO:0003924">
    <property type="term" value="F:GTPase activity"/>
    <property type="evidence" value="ECO:0007669"/>
    <property type="project" value="InterPro"/>
</dbReference>
<dbReference type="Gene3D" id="3.40.50.300">
    <property type="entry name" value="P-loop containing nucleotide triphosphate hydrolases"/>
    <property type="match status" value="1"/>
</dbReference>
<dbReference type="GO" id="GO:0003006">
    <property type="term" value="P:developmental process involved in reproduction"/>
    <property type="evidence" value="ECO:0007669"/>
    <property type="project" value="UniProtKB-ARBA"/>
</dbReference>
<evidence type="ECO:0000256" key="2">
    <source>
        <dbReference type="ARBA" id="ARBA00023134"/>
    </source>
</evidence>
<dbReference type="InterPro" id="IPR001806">
    <property type="entry name" value="Small_GTPase"/>
</dbReference>
<evidence type="ECO:0000313" key="4">
    <source>
        <dbReference type="Proteomes" id="UP000677054"/>
    </source>
</evidence>
<evidence type="ECO:0000256" key="1">
    <source>
        <dbReference type="ARBA" id="ARBA00022741"/>
    </source>
</evidence>
<proteinExistence type="predicted"/>
<evidence type="ECO:0000313" key="3">
    <source>
        <dbReference type="EMBL" id="CAD7240270.1"/>
    </source>
</evidence>
<dbReference type="GO" id="GO:0005525">
    <property type="term" value="F:GTP binding"/>
    <property type="evidence" value="ECO:0007669"/>
    <property type="project" value="UniProtKB-KW"/>
</dbReference>
<dbReference type="EMBL" id="LR899536">
    <property type="protein sequence ID" value="CAD7240270.1"/>
    <property type="molecule type" value="Genomic_DNA"/>
</dbReference>
<organism evidence="3">
    <name type="scientific">Darwinula stevensoni</name>
    <dbReference type="NCBI Taxonomy" id="69355"/>
    <lineage>
        <taxon>Eukaryota</taxon>
        <taxon>Metazoa</taxon>
        <taxon>Ecdysozoa</taxon>
        <taxon>Arthropoda</taxon>
        <taxon>Crustacea</taxon>
        <taxon>Oligostraca</taxon>
        <taxon>Ostracoda</taxon>
        <taxon>Podocopa</taxon>
        <taxon>Podocopida</taxon>
        <taxon>Darwinulocopina</taxon>
        <taxon>Darwinuloidea</taxon>
        <taxon>Darwinulidae</taxon>
        <taxon>Darwinula</taxon>
    </lineage>
</organism>
<dbReference type="PROSITE" id="PS51420">
    <property type="entry name" value="RHO"/>
    <property type="match status" value="1"/>
</dbReference>
<dbReference type="GO" id="GO:0035099">
    <property type="term" value="P:hemocyte migration"/>
    <property type="evidence" value="ECO:0007669"/>
    <property type="project" value="UniProtKB-ARBA"/>
</dbReference>
<dbReference type="InterPro" id="IPR003578">
    <property type="entry name" value="Small_GTPase_Rho"/>
</dbReference>
<dbReference type="SMART" id="SM00175">
    <property type="entry name" value="RAB"/>
    <property type="match status" value="1"/>
</dbReference>
<dbReference type="SUPFAM" id="SSF52540">
    <property type="entry name" value="P-loop containing nucleoside triphosphate hydrolases"/>
    <property type="match status" value="1"/>
</dbReference>
<protein>
    <submittedName>
        <fullName evidence="3">Uncharacterized protein</fullName>
    </submittedName>
</protein>
<dbReference type="PROSITE" id="PS51421">
    <property type="entry name" value="RAS"/>
    <property type="match status" value="1"/>
</dbReference>
<dbReference type="Pfam" id="PF00071">
    <property type="entry name" value="Ras"/>
    <property type="match status" value="1"/>
</dbReference>
<sequence>MPQIIDDQAGGRAGSRPPVKITVTDVFLLCYAVNSRPSYDNVMLKWQPELRHHCPRTPIVLVGTKLDLRPSNEEHSTMLSWKDGKKLKTRIGAIKYVECSAKIPGDSVNAVFEEAIRAVLKAPKSRPKPDVRTCAIL</sequence>
<dbReference type="PROSITE" id="PS51419">
    <property type="entry name" value="RAB"/>
    <property type="match status" value="1"/>
</dbReference>
<dbReference type="EMBL" id="CAJPEV010000019">
    <property type="protein sequence ID" value="CAG0878878.1"/>
    <property type="molecule type" value="Genomic_DNA"/>
</dbReference>
<dbReference type="OrthoDB" id="8830751at2759"/>